<proteinExistence type="predicted"/>
<gene>
    <name evidence="1" type="ORF">AOE01nite_07190</name>
</gene>
<keyword evidence="2" id="KW-1185">Reference proteome</keyword>
<evidence type="ECO:0000313" key="2">
    <source>
        <dbReference type="Proteomes" id="UP000321746"/>
    </source>
</evidence>
<sequence>MTKRGFYARGLRRGAAFLVVAGAGLTQLPQARADTLPVVAVNREIGLSVTGTYRGTASNSSSYASLRPAGGGETSYYSDGSGRTRWSGWTPGFQADAQSMFDAFGIRNLYAAASFNLTDGNSDYRETYAGSSTYGRSIYRERGSANRSGINVTGELGKGFLLADNRLLITPTVQGGYFAGGVESLTFSGKGYVGLALHVDYAITDRLVIRARGGWAQVLQAEDTGASRPQWRGDIGLDYRLTQHLHLTGGVRYTYMQSTPALARMSQARVVSLAVTGPQIFDSSYHVRSWDNQVQLHLGMAYQF</sequence>
<evidence type="ECO:0008006" key="3">
    <source>
        <dbReference type="Google" id="ProtNLM"/>
    </source>
</evidence>
<evidence type="ECO:0000313" key="1">
    <source>
        <dbReference type="EMBL" id="GEN62495.1"/>
    </source>
</evidence>
<dbReference type="Proteomes" id="UP000321746">
    <property type="component" value="Unassembled WGS sequence"/>
</dbReference>
<dbReference type="RefSeq" id="WP_146886138.1">
    <property type="nucleotide sequence ID" value="NZ_BJYG01000006.1"/>
</dbReference>
<dbReference type="SUPFAM" id="SSF103515">
    <property type="entry name" value="Autotransporter"/>
    <property type="match status" value="1"/>
</dbReference>
<comment type="caution">
    <text evidence="1">The sequence shown here is derived from an EMBL/GenBank/DDBJ whole genome shotgun (WGS) entry which is preliminary data.</text>
</comment>
<dbReference type="InterPro" id="IPR036709">
    <property type="entry name" value="Autotransporte_beta_dom_sf"/>
</dbReference>
<accession>A0A511XHR7</accession>
<dbReference type="EMBL" id="BJYG01000006">
    <property type="protein sequence ID" value="GEN62495.1"/>
    <property type="molecule type" value="Genomic_DNA"/>
</dbReference>
<name>A0A511XHR7_9PROT</name>
<dbReference type="OrthoDB" id="8454021at2"/>
<protein>
    <recommendedName>
        <fullName evidence="3">Outer membrane protein beta-barrel domain-containing protein</fullName>
    </recommendedName>
</protein>
<dbReference type="AlphaFoldDB" id="A0A511XHR7"/>
<organism evidence="1 2">
    <name type="scientific">Acetobacter oeni</name>
    <dbReference type="NCBI Taxonomy" id="304077"/>
    <lineage>
        <taxon>Bacteria</taxon>
        <taxon>Pseudomonadati</taxon>
        <taxon>Pseudomonadota</taxon>
        <taxon>Alphaproteobacteria</taxon>
        <taxon>Acetobacterales</taxon>
        <taxon>Acetobacteraceae</taxon>
        <taxon>Acetobacter</taxon>
    </lineage>
</organism>
<reference evidence="1 2" key="1">
    <citation type="submission" date="2019-07" db="EMBL/GenBank/DDBJ databases">
        <title>Whole genome shotgun sequence of Acetobacter oeni NBRC 105207.</title>
        <authorList>
            <person name="Hosoyama A."/>
            <person name="Uohara A."/>
            <person name="Ohji S."/>
            <person name="Ichikawa N."/>
        </authorList>
    </citation>
    <scope>NUCLEOTIDE SEQUENCE [LARGE SCALE GENOMIC DNA]</scope>
    <source>
        <strain evidence="1 2">NBRC 105207</strain>
    </source>
</reference>